<dbReference type="EMBL" id="DUZY01000008">
    <property type="protein sequence ID" value="DAD47597.1"/>
    <property type="molecule type" value="Genomic_DNA"/>
</dbReference>
<dbReference type="AlphaFoldDB" id="A0A822ZRU2"/>
<evidence type="ECO:0000313" key="1">
    <source>
        <dbReference type="EMBL" id="DAD47597.1"/>
    </source>
</evidence>
<evidence type="ECO:0000313" key="2">
    <source>
        <dbReference type="Proteomes" id="UP000607653"/>
    </source>
</evidence>
<gene>
    <name evidence="1" type="ORF">HUJ06_017534</name>
</gene>
<protein>
    <submittedName>
        <fullName evidence="1">Uncharacterized protein</fullName>
    </submittedName>
</protein>
<proteinExistence type="predicted"/>
<name>A0A822ZRU2_NELNU</name>
<sequence length="176" mass="20083">MDISGSKKWSAGLAMRPFFINITNLEALEVIQDEERYLILKHYHVTLYGMHNLVHSKYRIILGIAKFLEPLSGASKDLKYETPIQHHHLNKFVVVERDHPIIIGTSHILKLPNGFQLRLHILIGTLEDMVEISPLVKFHLPEASPAMVIRPQGDYMGKIGFIFSLPERLGHLMTNA</sequence>
<reference evidence="1 2" key="1">
    <citation type="journal article" date="2020" name="Mol. Biol. Evol.">
        <title>Distinct Expression and Methylation Patterns for Genes with Different Fates following a Single Whole-Genome Duplication in Flowering Plants.</title>
        <authorList>
            <person name="Shi T."/>
            <person name="Rahmani R.S."/>
            <person name="Gugger P.F."/>
            <person name="Wang M."/>
            <person name="Li H."/>
            <person name="Zhang Y."/>
            <person name="Li Z."/>
            <person name="Wang Q."/>
            <person name="Van de Peer Y."/>
            <person name="Marchal K."/>
            <person name="Chen J."/>
        </authorList>
    </citation>
    <scope>NUCLEOTIDE SEQUENCE [LARGE SCALE GENOMIC DNA]</scope>
    <source>
        <tissue evidence="1">Leaf</tissue>
    </source>
</reference>
<organism evidence="1 2">
    <name type="scientific">Nelumbo nucifera</name>
    <name type="common">Sacred lotus</name>
    <dbReference type="NCBI Taxonomy" id="4432"/>
    <lineage>
        <taxon>Eukaryota</taxon>
        <taxon>Viridiplantae</taxon>
        <taxon>Streptophyta</taxon>
        <taxon>Embryophyta</taxon>
        <taxon>Tracheophyta</taxon>
        <taxon>Spermatophyta</taxon>
        <taxon>Magnoliopsida</taxon>
        <taxon>Proteales</taxon>
        <taxon>Nelumbonaceae</taxon>
        <taxon>Nelumbo</taxon>
    </lineage>
</organism>
<dbReference type="Proteomes" id="UP000607653">
    <property type="component" value="Unassembled WGS sequence"/>
</dbReference>
<accession>A0A822ZRU2</accession>
<comment type="caution">
    <text evidence="1">The sequence shown here is derived from an EMBL/GenBank/DDBJ whole genome shotgun (WGS) entry which is preliminary data.</text>
</comment>
<keyword evidence="2" id="KW-1185">Reference proteome</keyword>